<feature type="region of interest" description="Disordered" evidence="3">
    <location>
        <begin position="417"/>
        <end position="447"/>
    </location>
</feature>
<name>A0AAU2VQS5_9ACTN</name>
<sequence>MPVPVPQQRSVPAAETSYGADLTLLVIADDPAGTLTVPELPATAGTRVRIRSARNLTEAGRLLTDDVDCILLDLALPAGSEARTAQGEDADSLATLQHVLRIAPRHAVIALTAQEDAELAAEAVRVGAQDYLFRDELDGRLLSRAIRYAVERKRADVAQHQLTESRLRAQENARLERGLLPTPLLDGSDLHFAARYRPGRSRALLGGDFYDTVRTPDGTVHVMIGDVCGHGPDEAALGVELRIAWRALTLAGLCGDELLSTLQQVLEHERESEEIFATLCTVDIAPDGRRAGLCLAGHPAPLIARQGRAAHLLPYQDGGPALGLLPRARWPRRQVELGGSWSLMMYTDGLIEGRIGTGTQRLGQDGMVAMINRQLAEGLTGEALLEAAVTHVRELNGGELTDDVAVLLLDRDEDAERRKAYHGGRGGSIPRPRPGQVSPAGAQRPPL</sequence>
<organism evidence="5">
    <name type="scientific">Streptomyces sp. NBC_00008</name>
    <dbReference type="NCBI Taxonomy" id="2903610"/>
    <lineage>
        <taxon>Bacteria</taxon>
        <taxon>Bacillati</taxon>
        <taxon>Actinomycetota</taxon>
        <taxon>Actinomycetes</taxon>
        <taxon>Kitasatosporales</taxon>
        <taxon>Streptomycetaceae</taxon>
        <taxon>Streptomyces</taxon>
    </lineage>
</organism>
<feature type="modified residue" description="4-aspartylphosphate" evidence="2">
    <location>
        <position position="73"/>
    </location>
</feature>
<reference evidence="5" key="1">
    <citation type="submission" date="2022-10" db="EMBL/GenBank/DDBJ databases">
        <title>The complete genomes of actinobacterial strains from the NBC collection.</title>
        <authorList>
            <person name="Joergensen T.S."/>
            <person name="Alvarez Arevalo M."/>
            <person name="Sterndorff E.B."/>
            <person name="Faurdal D."/>
            <person name="Vuksanovic O."/>
            <person name="Mourched A.-S."/>
            <person name="Charusanti P."/>
            <person name="Shaw S."/>
            <person name="Blin K."/>
            <person name="Weber T."/>
        </authorList>
    </citation>
    <scope>NUCLEOTIDE SEQUENCE</scope>
    <source>
        <strain evidence="5">NBC_00008</strain>
    </source>
</reference>
<evidence type="ECO:0000313" key="5">
    <source>
        <dbReference type="EMBL" id="WTW69854.1"/>
    </source>
</evidence>
<feature type="domain" description="Response regulatory" evidence="4">
    <location>
        <begin position="23"/>
        <end position="149"/>
    </location>
</feature>
<dbReference type="InterPro" id="IPR001789">
    <property type="entry name" value="Sig_transdc_resp-reg_receiver"/>
</dbReference>
<dbReference type="FunFam" id="3.60.40.10:FF:000057">
    <property type="entry name" value="Phosphatase"/>
    <property type="match status" value="1"/>
</dbReference>
<dbReference type="Pfam" id="PF07228">
    <property type="entry name" value="SpoIIE"/>
    <property type="match status" value="1"/>
</dbReference>
<accession>A0AAU2VQS5</accession>
<evidence type="ECO:0000256" key="2">
    <source>
        <dbReference type="PROSITE-ProRule" id="PRU00169"/>
    </source>
</evidence>
<dbReference type="AlphaFoldDB" id="A0AAU2VQS5"/>
<keyword evidence="1" id="KW-0378">Hydrolase</keyword>
<evidence type="ECO:0000256" key="3">
    <source>
        <dbReference type="SAM" id="MobiDB-lite"/>
    </source>
</evidence>
<dbReference type="InterPro" id="IPR011006">
    <property type="entry name" value="CheY-like_superfamily"/>
</dbReference>
<keyword evidence="2" id="KW-0597">Phosphoprotein</keyword>
<dbReference type="SMART" id="SM00331">
    <property type="entry name" value="PP2C_SIG"/>
    <property type="match status" value="1"/>
</dbReference>
<protein>
    <submittedName>
        <fullName evidence="5">SpoIIE family protein phosphatase</fullName>
    </submittedName>
</protein>
<dbReference type="SMART" id="SM00448">
    <property type="entry name" value="REC"/>
    <property type="match status" value="1"/>
</dbReference>
<dbReference type="GO" id="GO:0000160">
    <property type="term" value="P:phosphorelay signal transduction system"/>
    <property type="evidence" value="ECO:0007669"/>
    <property type="project" value="InterPro"/>
</dbReference>
<dbReference type="InterPro" id="IPR036457">
    <property type="entry name" value="PPM-type-like_dom_sf"/>
</dbReference>
<dbReference type="GO" id="GO:0016791">
    <property type="term" value="F:phosphatase activity"/>
    <property type="evidence" value="ECO:0007669"/>
    <property type="project" value="TreeGrafter"/>
</dbReference>
<proteinExistence type="predicted"/>
<dbReference type="PANTHER" id="PTHR43156:SF2">
    <property type="entry name" value="STAGE II SPORULATION PROTEIN E"/>
    <property type="match status" value="1"/>
</dbReference>
<dbReference type="SUPFAM" id="SSF52172">
    <property type="entry name" value="CheY-like"/>
    <property type="match status" value="1"/>
</dbReference>
<dbReference type="PANTHER" id="PTHR43156">
    <property type="entry name" value="STAGE II SPORULATION PROTEIN E-RELATED"/>
    <property type="match status" value="1"/>
</dbReference>
<dbReference type="Gene3D" id="3.40.50.2300">
    <property type="match status" value="1"/>
</dbReference>
<dbReference type="CDD" id="cd00156">
    <property type="entry name" value="REC"/>
    <property type="match status" value="1"/>
</dbReference>
<dbReference type="InterPro" id="IPR001932">
    <property type="entry name" value="PPM-type_phosphatase-like_dom"/>
</dbReference>
<dbReference type="EMBL" id="CP108313">
    <property type="protein sequence ID" value="WTW69854.1"/>
    <property type="molecule type" value="Genomic_DNA"/>
</dbReference>
<dbReference type="PROSITE" id="PS50110">
    <property type="entry name" value="RESPONSE_REGULATORY"/>
    <property type="match status" value="1"/>
</dbReference>
<gene>
    <name evidence="5" type="ORF">OG398_17025</name>
</gene>
<dbReference type="InterPro" id="IPR052016">
    <property type="entry name" value="Bact_Sigma-Reg"/>
</dbReference>
<evidence type="ECO:0000259" key="4">
    <source>
        <dbReference type="PROSITE" id="PS50110"/>
    </source>
</evidence>
<dbReference type="Gene3D" id="3.60.40.10">
    <property type="entry name" value="PPM-type phosphatase domain"/>
    <property type="match status" value="1"/>
</dbReference>
<evidence type="ECO:0000256" key="1">
    <source>
        <dbReference type="ARBA" id="ARBA00022801"/>
    </source>
</evidence>